<proteinExistence type="predicted"/>
<accession>A0A7J8QPT6</accession>
<organism evidence="2 3">
    <name type="scientific">Gossypium raimondii</name>
    <name type="common">Peruvian cotton</name>
    <name type="synonym">Gossypium klotzschianum subsp. raimondii</name>
    <dbReference type="NCBI Taxonomy" id="29730"/>
    <lineage>
        <taxon>Eukaryota</taxon>
        <taxon>Viridiplantae</taxon>
        <taxon>Streptophyta</taxon>
        <taxon>Embryophyta</taxon>
        <taxon>Tracheophyta</taxon>
        <taxon>Spermatophyta</taxon>
        <taxon>Magnoliopsida</taxon>
        <taxon>eudicotyledons</taxon>
        <taxon>Gunneridae</taxon>
        <taxon>Pentapetalae</taxon>
        <taxon>rosids</taxon>
        <taxon>malvids</taxon>
        <taxon>Malvales</taxon>
        <taxon>Malvaceae</taxon>
        <taxon>Malvoideae</taxon>
        <taxon>Gossypium</taxon>
    </lineage>
</organism>
<evidence type="ECO:0000313" key="2">
    <source>
        <dbReference type="EMBL" id="MBA0603290.1"/>
    </source>
</evidence>
<dbReference type="EMBL" id="JABEZZ010000013">
    <property type="protein sequence ID" value="MBA0603290.1"/>
    <property type="molecule type" value="Genomic_DNA"/>
</dbReference>
<dbReference type="AlphaFoldDB" id="A0A7J8QPT6"/>
<keyword evidence="1" id="KW-1133">Transmembrane helix</keyword>
<dbReference type="Proteomes" id="UP000593578">
    <property type="component" value="Unassembled WGS sequence"/>
</dbReference>
<reference evidence="2 3" key="1">
    <citation type="journal article" date="2019" name="Genome Biol. Evol.">
        <title>Insights into the evolution of the New World diploid cottons (Gossypium, subgenus Houzingenia) based on genome sequencing.</title>
        <authorList>
            <person name="Grover C.E."/>
            <person name="Arick M.A. 2nd"/>
            <person name="Thrash A."/>
            <person name="Conover J.L."/>
            <person name="Sanders W.S."/>
            <person name="Peterson D.G."/>
            <person name="Frelichowski J.E."/>
            <person name="Scheffler J.A."/>
            <person name="Scheffler B.E."/>
            <person name="Wendel J.F."/>
        </authorList>
    </citation>
    <scope>NUCLEOTIDE SEQUENCE [LARGE SCALE GENOMIC DNA]</scope>
    <source>
        <strain evidence="2">8</strain>
        <tissue evidence="2">Leaf</tissue>
    </source>
</reference>
<keyword evidence="1" id="KW-0472">Membrane</keyword>
<sequence length="26" mass="3030">MVLVEVLFALLFLNSVLYLTLLCLWC</sequence>
<feature type="transmembrane region" description="Helical" evidence="1">
    <location>
        <begin position="6"/>
        <end position="25"/>
    </location>
</feature>
<keyword evidence="1" id="KW-0812">Transmembrane</keyword>
<evidence type="ECO:0000256" key="1">
    <source>
        <dbReference type="SAM" id="Phobius"/>
    </source>
</evidence>
<name>A0A7J8QPT6_GOSRA</name>
<evidence type="ECO:0000313" key="3">
    <source>
        <dbReference type="Proteomes" id="UP000593578"/>
    </source>
</evidence>
<comment type="caution">
    <text evidence="2">The sequence shown here is derived from an EMBL/GenBank/DDBJ whole genome shotgun (WGS) entry which is preliminary data.</text>
</comment>
<gene>
    <name evidence="2" type="ORF">Gorai_003441</name>
</gene>
<protein>
    <submittedName>
        <fullName evidence="2">Uncharacterized protein</fullName>
    </submittedName>
</protein>